<name>A0A2A6CR73_PRIPA</name>
<dbReference type="EnsemblMetazoa" id="PPA37866.1">
    <property type="protein sequence ID" value="PPA37866.1"/>
    <property type="gene ID" value="WBGene00276235"/>
</dbReference>
<proteinExistence type="predicted"/>
<accession>A0A8R1USR6</accession>
<accession>A0A2A6CR73</accession>
<dbReference type="Proteomes" id="UP000005239">
    <property type="component" value="Unassembled WGS sequence"/>
</dbReference>
<reference evidence="2" key="1">
    <citation type="journal article" date="2008" name="Nat. Genet.">
        <title>The Pristionchus pacificus genome provides a unique perspective on nematode lifestyle and parasitism.</title>
        <authorList>
            <person name="Dieterich C."/>
            <person name="Clifton S.W."/>
            <person name="Schuster L.N."/>
            <person name="Chinwalla A."/>
            <person name="Delehaunty K."/>
            <person name="Dinkelacker I."/>
            <person name="Fulton L."/>
            <person name="Fulton R."/>
            <person name="Godfrey J."/>
            <person name="Minx P."/>
            <person name="Mitreva M."/>
            <person name="Roeseler W."/>
            <person name="Tian H."/>
            <person name="Witte H."/>
            <person name="Yang S.P."/>
            <person name="Wilson R.K."/>
            <person name="Sommer R.J."/>
        </authorList>
    </citation>
    <scope>NUCLEOTIDE SEQUENCE [LARGE SCALE GENOMIC DNA]</scope>
    <source>
        <strain evidence="2">PS312</strain>
    </source>
</reference>
<reference evidence="1" key="2">
    <citation type="submission" date="2022-06" db="UniProtKB">
        <authorList>
            <consortium name="EnsemblMetazoa"/>
        </authorList>
    </citation>
    <scope>IDENTIFICATION</scope>
    <source>
        <strain evidence="1">PS312</strain>
    </source>
</reference>
<protein>
    <submittedName>
        <fullName evidence="1">Uncharacterized protein</fullName>
    </submittedName>
</protein>
<organism evidence="1 2">
    <name type="scientific">Pristionchus pacificus</name>
    <name type="common">Parasitic nematode worm</name>
    <dbReference type="NCBI Taxonomy" id="54126"/>
    <lineage>
        <taxon>Eukaryota</taxon>
        <taxon>Metazoa</taxon>
        <taxon>Ecdysozoa</taxon>
        <taxon>Nematoda</taxon>
        <taxon>Chromadorea</taxon>
        <taxon>Rhabditida</taxon>
        <taxon>Rhabditina</taxon>
        <taxon>Diplogasteromorpha</taxon>
        <taxon>Diplogasteroidea</taxon>
        <taxon>Neodiplogasteridae</taxon>
        <taxon>Pristionchus</taxon>
    </lineage>
</organism>
<evidence type="ECO:0000313" key="2">
    <source>
        <dbReference type="Proteomes" id="UP000005239"/>
    </source>
</evidence>
<gene>
    <name evidence="1" type="primary">WBGene00276235</name>
</gene>
<evidence type="ECO:0000313" key="1">
    <source>
        <dbReference type="EnsemblMetazoa" id="PPA37866.1"/>
    </source>
</evidence>
<dbReference type="AlphaFoldDB" id="A0A2A6CR73"/>
<sequence>MTEGIIDSISRIGRRIKVGRPLVEMKWNDDLYESQDEAYACLKGFLILGFGRMRRWVTVCSPKDADTVAIRMQERRAKKRKRATAAIGDY</sequence>
<keyword evidence="2" id="KW-1185">Reference proteome</keyword>